<dbReference type="AlphaFoldDB" id="N1WXJ0"/>
<dbReference type="eggNOG" id="ENOG5032QF3">
    <property type="taxonomic scope" value="Bacteria"/>
</dbReference>
<keyword evidence="2" id="KW-1185">Reference proteome</keyword>
<organism evidence="1 2">
    <name type="scientific">Psychroflexus gondwanensis ACAM 44</name>
    <dbReference type="NCBI Taxonomy" id="1189619"/>
    <lineage>
        <taxon>Bacteria</taxon>
        <taxon>Pseudomonadati</taxon>
        <taxon>Bacteroidota</taxon>
        <taxon>Flavobacteriia</taxon>
        <taxon>Flavobacteriales</taxon>
        <taxon>Flavobacteriaceae</taxon>
        <taxon>Psychroflexus</taxon>
    </lineage>
</organism>
<comment type="caution">
    <text evidence="1">The sequence shown here is derived from an EMBL/GenBank/DDBJ whole genome shotgun (WGS) entry which is preliminary data.</text>
</comment>
<protein>
    <submittedName>
        <fullName evidence="1">Uncharacterized protein</fullName>
    </submittedName>
</protein>
<accession>N1WXJ0</accession>
<evidence type="ECO:0000313" key="1">
    <source>
        <dbReference type="EMBL" id="EMY81912.1"/>
    </source>
</evidence>
<sequence length="41" mass="4745">MSMNQYDYFPSCLMMGLAGNDLFLNQILFIDTENNFFGISE</sequence>
<proteinExistence type="predicted"/>
<reference evidence="1 2" key="1">
    <citation type="journal article" date="2014" name="Genome Biol. Evol.">
        <title>Extensive gene acquisition in the extremely psychrophilic bacterial species Psychroflexus torquis and the link to sea-ice ecosystem specialism.</title>
        <authorList>
            <person name="Feng S."/>
            <person name="Powell S.M."/>
            <person name="Wilson R."/>
            <person name="Bowman J.P."/>
        </authorList>
    </citation>
    <scope>NUCLEOTIDE SEQUENCE [LARGE SCALE GENOMIC DNA]</scope>
    <source>
        <strain evidence="1 2">ACAM 44</strain>
    </source>
</reference>
<gene>
    <name evidence="1" type="ORF">pgond44_05195</name>
</gene>
<dbReference type="Proteomes" id="UP000012317">
    <property type="component" value="Unassembled WGS sequence"/>
</dbReference>
<dbReference type="EMBL" id="APLF01000004">
    <property type="protein sequence ID" value="EMY81912.1"/>
    <property type="molecule type" value="Genomic_DNA"/>
</dbReference>
<name>N1WXJ0_9FLAO</name>
<evidence type="ECO:0000313" key="2">
    <source>
        <dbReference type="Proteomes" id="UP000012317"/>
    </source>
</evidence>